<evidence type="ECO:0000313" key="1">
    <source>
        <dbReference type="EMBL" id="MBP3951848.1"/>
    </source>
</evidence>
<name>A0A940WU84_9BACI</name>
<comment type="caution">
    <text evidence="1">The sequence shown here is derived from an EMBL/GenBank/DDBJ whole genome shotgun (WGS) entry which is preliminary data.</text>
</comment>
<keyword evidence="2" id="KW-1185">Reference proteome</keyword>
<organism evidence="1 2">
    <name type="scientific">Halalkalibacter suaedae</name>
    <dbReference type="NCBI Taxonomy" id="2822140"/>
    <lineage>
        <taxon>Bacteria</taxon>
        <taxon>Bacillati</taxon>
        <taxon>Bacillota</taxon>
        <taxon>Bacilli</taxon>
        <taxon>Bacillales</taxon>
        <taxon>Bacillaceae</taxon>
        <taxon>Halalkalibacter</taxon>
    </lineage>
</organism>
<dbReference type="RefSeq" id="WP_210597534.1">
    <property type="nucleotide sequence ID" value="NZ_JAGKSQ010000004.1"/>
</dbReference>
<reference evidence="1" key="1">
    <citation type="submission" date="2021-03" db="EMBL/GenBank/DDBJ databases">
        <title>Bacillus suaedae sp. nov., isolated from Suaeda aralocaspica.</title>
        <authorList>
            <person name="Lei R.F.R."/>
        </authorList>
    </citation>
    <scope>NUCLEOTIDE SEQUENCE</scope>
    <source>
        <strain evidence="1">YZJH907-2</strain>
    </source>
</reference>
<dbReference type="InterPro" id="IPR025365">
    <property type="entry name" value="DUF4269"/>
</dbReference>
<gene>
    <name evidence="1" type="ORF">J7W16_11965</name>
</gene>
<sequence>MFEKITYLESGNTKQKRAYKVINDVGIMTSLAEFNPILCGTLPINLDISGSDLDIIMEVYDFEHFEKMARRLFGDRENFKIKRLVIREVPVIKVNFVYDGFEFELFGQPVPVTNQYAYLHMVIEHRLMEQHPHLRVAVIQKKEQGMKTEPAFCKLLGLEGDPYESLLEYGKSLGFTK</sequence>
<evidence type="ECO:0000313" key="2">
    <source>
        <dbReference type="Proteomes" id="UP000678228"/>
    </source>
</evidence>
<accession>A0A940WU84</accession>
<dbReference type="Proteomes" id="UP000678228">
    <property type="component" value="Unassembled WGS sequence"/>
</dbReference>
<dbReference type="EMBL" id="JAGKSQ010000004">
    <property type="protein sequence ID" value="MBP3951848.1"/>
    <property type="molecule type" value="Genomic_DNA"/>
</dbReference>
<protein>
    <submittedName>
        <fullName evidence="1">DUF4269 domain-containing protein</fullName>
    </submittedName>
</protein>
<proteinExistence type="predicted"/>
<dbReference type="Pfam" id="PF14091">
    <property type="entry name" value="DUF4269"/>
    <property type="match status" value="1"/>
</dbReference>
<dbReference type="AlphaFoldDB" id="A0A940WU84"/>